<dbReference type="RefSeq" id="WP_168301352.1">
    <property type="nucleotide sequence ID" value="NZ_CP071606.1"/>
</dbReference>
<evidence type="ECO:0008006" key="4">
    <source>
        <dbReference type="Google" id="ProtNLM"/>
    </source>
</evidence>
<comment type="caution">
    <text evidence="2">The sequence shown here is derived from an EMBL/GenBank/DDBJ whole genome shotgun (WGS) entry which is preliminary data.</text>
</comment>
<reference evidence="2 3" key="1">
    <citation type="submission" date="2024-06" db="EMBL/GenBank/DDBJ databases">
        <title>Genomic Encyclopedia of Type Strains, Phase IV (KMG-IV): sequencing the most valuable type-strain genomes for metagenomic binning, comparative biology and taxonomic classification.</title>
        <authorList>
            <person name="Goeker M."/>
        </authorList>
    </citation>
    <scope>NUCLEOTIDE SEQUENCE [LARGE SCALE GENOMIC DNA]</scope>
    <source>
        <strain evidence="2 3">DSM 29288</strain>
    </source>
</reference>
<dbReference type="EMBL" id="JBEPMY010000031">
    <property type="protein sequence ID" value="MET3758574.1"/>
    <property type="molecule type" value="Genomic_DNA"/>
</dbReference>
<evidence type="ECO:0000256" key="1">
    <source>
        <dbReference type="SAM" id="MobiDB-lite"/>
    </source>
</evidence>
<protein>
    <recommendedName>
        <fullName evidence="4">Clp R domain-containing protein</fullName>
    </recommendedName>
</protein>
<sequence length="86" mass="9697">MALHRNGSGRATVHILLSMASGAERLLKTDDYRIDQLTIATLLASAVSSVPYARNRRQRKHDNDIDGKCRRKKNDPSHVNPLYIMP</sequence>
<dbReference type="GeneID" id="91151530"/>
<organism evidence="2 3">
    <name type="scientific">Rhizobium binae</name>
    <dbReference type="NCBI Taxonomy" id="1138190"/>
    <lineage>
        <taxon>Bacteria</taxon>
        <taxon>Pseudomonadati</taxon>
        <taxon>Pseudomonadota</taxon>
        <taxon>Alphaproteobacteria</taxon>
        <taxon>Hyphomicrobiales</taxon>
        <taxon>Rhizobiaceae</taxon>
        <taxon>Rhizobium/Agrobacterium group</taxon>
        <taxon>Rhizobium</taxon>
    </lineage>
</organism>
<dbReference type="Proteomes" id="UP001549077">
    <property type="component" value="Unassembled WGS sequence"/>
</dbReference>
<evidence type="ECO:0000313" key="2">
    <source>
        <dbReference type="EMBL" id="MET3758574.1"/>
    </source>
</evidence>
<accession>A0ABV2MQ38</accession>
<evidence type="ECO:0000313" key="3">
    <source>
        <dbReference type="Proteomes" id="UP001549077"/>
    </source>
</evidence>
<proteinExistence type="predicted"/>
<name>A0ABV2MQ38_9HYPH</name>
<keyword evidence="3" id="KW-1185">Reference proteome</keyword>
<gene>
    <name evidence="2" type="ORF">ABID08_005956</name>
</gene>
<feature type="region of interest" description="Disordered" evidence="1">
    <location>
        <begin position="52"/>
        <end position="86"/>
    </location>
</feature>